<sequence length="373" mass="41370">MKSQNKKQRRAGRRGNEVEETMHPEKKKQRTADAEKSPYLVVAHGCVSPAFSVFKVEPYTDGGGAETPASIPRRLARLKCKHSMSFVALILKDHRWIVDVGGSSTESHYGPGTIVFDTEKQSVIRGPEPKSIKSCPVLLAIDHKIYALSRSPSVVGPLDFVPWFEVLDLSKAQEVDGRLTNCKWRRLKRPPFFPWELTPRQYVCPPSVTVGSYAAVGSRILVSVAGQVGTFAFDTNSNKWSKVDDKNSLPFVEGAVPHSPGLFLGLSRTTKAITGYKISVDSDDDSLSVVKIPVVSDLQDEETIRSSYNFLSLGIDGGFCLMTCWSIDKTWDSPHLRAHIKVRTYKTDDFVESPRESSWSSPSSGCRFTRSAI</sequence>
<name>A0ACD5VLN0_AVESA</name>
<organism evidence="1 2">
    <name type="scientific">Avena sativa</name>
    <name type="common">Oat</name>
    <dbReference type="NCBI Taxonomy" id="4498"/>
    <lineage>
        <taxon>Eukaryota</taxon>
        <taxon>Viridiplantae</taxon>
        <taxon>Streptophyta</taxon>
        <taxon>Embryophyta</taxon>
        <taxon>Tracheophyta</taxon>
        <taxon>Spermatophyta</taxon>
        <taxon>Magnoliopsida</taxon>
        <taxon>Liliopsida</taxon>
        <taxon>Poales</taxon>
        <taxon>Poaceae</taxon>
        <taxon>BOP clade</taxon>
        <taxon>Pooideae</taxon>
        <taxon>Poodae</taxon>
        <taxon>Poeae</taxon>
        <taxon>Poeae Chloroplast Group 1 (Aveneae type)</taxon>
        <taxon>Aveninae</taxon>
        <taxon>Avena</taxon>
    </lineage>
</organism>
<dbReference type="Proteomes" id="UP001732700">
    <property type="component" value="Chromosome 3C"/>
</dbReference>
<accession>A0ACD5VLN0</accession>
<protein>
    <submittedName>
        <fullName evidence="1">Uncharacterized protein</fullName>
    </submittedName>
</protein>
<reference evidence="1" key="2">
    <citation type="submission" date="2025-09" db="UniProtKB">
        <authorList>
            <consortium name="EnsemblPlants"/>
        </authorList>
    </citation>
    <scope>IDENTIFICATION</scope>
</reference>
<proteinExistence type="predicted"/>
<dbReference type="EnsemblPlants" id="AVESA.00010b.r2.3CG0466560.1">
    <property type="protein sequence ID" value="AVESA.00010b.r2.3CG0466560.1.CDS.1"/>
    <property type="gene ID" value="AVESA.00010b.r2.3CG0466560"/>
</dbReference>
<keyword evidence="2" id="KW-1185">Reference proteome</keyword>
<evidence type="ECO:0000313" key="2">
    <source>
        <dbReference type="Proteomes" id="UP001732700"/>
    </source>
</evidence>
<reference evidence="1" key="1">
    <citation type="submission" date="2021-05" db="EMBL/GenBank/DDBJ databases">
        <authorList>
            <person name="Scholz U."/>
            <person name="Mascher M."/>
            <person name="Fiebig A."/>
        </authorList>
    </citation>
    <scope>NUCLEOTIDE SEQUENCE [LARGE SCALE GENOMIC DNA]</scope>
</reference>
<evidence type="ECO:0000313" key="1">
    <source>
        <dbReference type="EnsemblPlants" id="AVESA.00010b.r2.3CG0466560.1.CDS.1"/>
    </source>
</evidence>